<dbReference type="GO" id="GO:0006511">
    <property type="term" value="P:ubiquitin-dependent protein catabolic process"/>
    <property type="evidence" value="ECO:0007669"/>
    <property type="project" value="TreeGrafter"/>
</dbReference>
<accession>A0AAD3S598</accession>
<protein>
    <recommendedName>
        <fullName evidence="3">Protein N-terminal asparagine amidohydrolase</fullName>
    </recommendedName>
</protein>
<dbReference type="GO" id="GO:0005634">
    <property type="term" value="C:nucleus"/>
    <property type="evidence" value="ECO:0007669"/>
    <property type="project" value="TreeGrafter"/>
</dbReference>
<evidence type="ECO:0000313" key="2">
    <source>
        <dbReference type="Proteomes" id="UP001279734"/>
    </source>
</evidence>
<dbReference type="PANTHER" id="PTHR12498">
    <property type="entry name" value="N-TERMINAL ASPARAGINE AMIDOHYDROLASE"/>
    <property type="match status" value="1"/>
</dbReference>
<evidence type="ECO:0008006" key="3">
    <source>
        <dbReference type="Google" id="ProtNLM"/>
    </source>
</evidence>
<dbReference type="AlphaFoldDB" id="A0AAD3S598"/>
<name>A0AAD3S598_NEPGR</name>
<dbReference type="Proteomes" id="UP001279734">
    <property type="component" value="Unassembled WGS sequence"/>
</dbReference>
<keyword evidence="2" id="KW-1185">Reference proteome</keyword>
<dbReference type="InterPro" id="IPR026750">
    <property type="entry name" value="NTAN1"/>
</dbReference>
<dbReference type="PANTHER" id="PTHR12498:SF0">
    <property type="entry name" value="PROTEIN N-TERMINAL ASPARAGINE AMIDOHYDROLASE"/>
    <property type="match status" value="1"/>
</dbReference>
<comment type="caution">
    <text evidence="1">The sequence shown here is derived from an EMBL/GenBank/DDBJ whole genome shotgun (WGS) entry which is preliminary data.</text>
</comment>
<organism evidence="1 2">
    <name type="scientific">Nepenthes gracilis</name>
    <name type="common">Slender pitcher plant</name>
    <dbReference type="NCBI Taxonomy" id="150966"/>
    <lineage>
        <taxon>Eukaryota</taxon>
        <taxon>Viridiplantae</taxon>
        <taxon>Streptophyta</taxon>
        <taxon>Embryophyta</taxon>
        <taxon>Tracheophyta</taxon>
        <taxon>Spermatophyta</taxon>
        <taxon>Magnoliopsida</taxon>
        <taxon>eudicotyledons</taxon>
        <taxon>Gunneridae</taxon>
        <taxon>Pentapetalae</taxon>
        <taxon>Caryophyllales</taxon>
        <taxon>Nepenthaceae</taxon>
        <taxon>Nepenthes</taxon>
    </lineage>
</organism>
<dbReference type="GO" id="GO:0008418">
    <property type="term" value="F:protein-N-terminal asparagine amidohydrolase activity"/>
    <property type="evidence" value="ECO:0007669"/>
    <property type="project" value="InterPro"/>
</dbReference>
<dbReference type="EMBL" id="BSYO01000005">
    <property type="protein sequence ID" value="GMH04460.1"/>
    <property type="molecule type" value="Genomic_DNA"/>
</dbReference>
<proteinExistence type="predicted"/>
<reference evidence="1" key="1">
    <citation type="submission" date="2023-05" db="EMBL/GenBank/DDBJ databases">
        <title>Nepenthes gracilis genome sequencing.</title>
        <authorList>
            <person name="Fukushima K."/>
        </authorList>
    </citation>
    <scope>NUCLEOTIDE SEQUENCE</scope>
    <source>
        <strain evidence="1">SING2019-196</strain>
    </source>
</reference>
<evidence type="ECO:0000313" key="1">
    <source>
        <dbReference type="EMBL" id="GMH04460.1"/>
    </source>
</evidence>
<sequence length="413" mass="45996">MIYVGGLPFESNSSQGNDILGALMGHPALESASISFRTVPVKNFSRFEVSDLDRSCKGKHVYVFQREYATVDPALVDLIGTDEMTTCVGIVIRNRENGMISVAHIDSPDVVDIGLSQMLSQVVVSKTDADLDVHVIGGFEDAPLKHCSHSTGYECHTELDGYSFPLCAKIVEALEKSGEKFHIQTFFVLGHNTKRDSNGKTYPIFGGFLVETSTGLIIPASFDNTTRCPDELVRRIRLFASSGDSHWRSKLLETYNTQTHEFVIAPCCWNLQLVRTASALLKLPDSEVLCNCSTSPSAENPDFVDNRRRVWDYLIQHPNWKETFQNGQPRIFKRTMRGGWITKVANLALQKDHRNNLTATVSSSPLSSVDSIVIHALGTDSFWGGLLPVLSVFPLKFQYVEIQAIYAQRTDRT</sequence>
<gene>
    <name evidence="1" type="ORF">Nepgr_006299</name>
</gene>
<dbReference type="Pfam" id="PF14736">
    <property type="entry name" value="N_Asn_amidohyd"/>
    <property type="match status" value="1"/>
</dbReference>